<accession>E0URG0</accession>
<dbReference type="HOGENOM" id="CLU_2412065_0_0_7"/>
<gene>
    <name evidence="1" type="ordered locus">Saut_2003</name>
</gene>
<dbReference type="AlphaFoldDB" id="E0URG0"/>
<evidence type="ECO:0000313" key="2">
    <source>
        <dbReference type="Proteomes" id="UP000007803"/>
    </source>
</evidence>
<keyword evidence="2" id="KW-1185">Reference proteome</keyword>
<reference evidence="2" key="1">
    <citation type="journal article" date="2010" name="Stand. Genomic Sci.">
        <title>Complete genome sequence of Sulfurimonas autotrophica type strain (OK10).</title>
        <authorList>
            <person name="Sikorski J."/>
            <person name="Munk C."/>
            <person name="Lapidus A."/>
            <person name="Djao O."/>
            <person name="Lucas S."/>
            <person name="Glavina Del Rio T."/>
            <person name="Nolan M."/>
            <person name="Tice H."/>
            <person name="Han C."/>
            <person name="Cheng J."/>
            <person name="Tapia R."/>
            <person name="Goodwin L."/>
            <person name="Pitluck S."/>
            <person name="Liolios K."/>
            <person name="Ivanova N."/>
            <person name="Mavromatis K."/>
            <person name="Mikhailova N."/>
            <person name="Pati A."/>
            <person name="Sims D."/>
            <person name="Meincke L."/>
            <person name="Brettin T."/>
            <person name="Detter J."/>
            <person name="Chen A."/>
            <person name="Palaniappan K."/>
            <person name="Land M."/>
            <person name="Hauser L."/>
            <person name="Chang Y."/>
            <person name="Jeffries C."/>
            <person name="Rohde M."/>
            <person name="Lang E."/>
            <person name="Spring S."/>
            <person name="Goker M."/>
            <person name="Woyke T."/>
            <person name="Bristow J."/>
            <person name="Eisen J."/>
            <person name="Markowitz V."/>
            <person name="Hugenholtz P."/>
            <person name="Kyrpides N."/>
            <person name="Klenk H."/>
        </authorList>
    </citation>
    <scope>NUCLEOTIDE SEQUENCE [LARGE SCALE GENOMIC DNA]</scope>
    <source>
        <strain evidence="2">ATCC BAA-671 / DSM 16294 / JCM 11897 / OK10</strain>
    </source>
</reference>
<organism evidence="1 2">
    <name type="scientific">Sulfurimonas autotrophica (strain ATCC BAA-671 / DSM 16294 / JCM 11897 / OK10)</name>
    <dbReference type="NCBI Taxonomy" id="563040"/>
    <lineage>
        <taxon>Bacteria</taxon>
        <taxon>Pseudomonadati</taxon>
        <taxon>Campylobacterota</taxon>
        <taxon>Epsilonproteobacteria</taxon>
        <taxon>Campylobacterales</taxon>
        <taxon>Sulfurimonadaceae</taxon>
        <taxon>Sulfurimonas</taxon>
    </lineage>
</organism>
<sequence length="92" mass="11054">MKANIINISDRDLLESIYTRMVSLSEIIEFFPDWISITDTARNNDLSYRQMYNRVVESGNYQFGKHYKHMDGEIYIHKSINHTLQRKRRRVA</sequence>
<dbReference type="Proteomes" id="UP000007803">
    <property type="component" value="Chromosome"/>
</dbReference>
<dbReference type="STRING" id="563040.Saut_2003"/>
<protein>
    <recommendedName>
        <fullName evidence="3">DNA-binding protein</fullName>
    </recommendedName>
</protein>
<evidence type="ECO:0008006" key="3">
    <source>
        <dbReference type="Google" id="ProtNLM"/>
    </source>
</evidence>
<dbReference type="RefSeq" id="WP_013327799.1">
    <property type="nucleotide sequence ID" value="NC_014506.1"/>
</dbReference>
<dbReference type="EMBL" id="CP002205">
    <property type="protein sequence ID" value="ADN10046.1"/>
    <property type="molecule type" value="Genomic_DNA"/>
</dbReference>
<evidence type="ECO:0000313" key="1">
    <source>
        <dbReference type="EMBL" id="ADN10046.1"/>
    </source>
</evidence>
<dbReference type="KEGG" id="sua:Saut_2003"/>
<proteinExistence type="predicted"/>
<name>E0URG0_SULAO</name>